<dbReference type="eggNOG" id="COG4641">
    <property type="taxonomic scope" value="Bacteria"/>
</dbReference>
<proteinExistence type="predicted"/>
<dbReference type="Pfam" id="PF13524">
    <property type="entry name" value="Glyco_trans_1_2"/>
    <property type="match status" value="1"/>
</dbReference>
<accession>A0A0A0M683</accession>
<feature type="domain" description="Spore protein YkvP/CgeB glycosyl transferase-like" evidence="1">
    <location>
        <begin position="202"/>
        <end position="354"/>
    </location>
</feature>
<dbReference type="Proteomes" id="UP000030003">
    <property type="component" value="Unassembled WGS sequence"/>
</dbReference>
<protein>
    <recommendedName>
        <fullName evidence="1">Spore protein YkvP/CgeB glycosyl transferase-like domain-containing protein</fullName>
    </recommendedName>
</protein>
<dbReference type="OrthoDB" id="8756565at2"/>
<dbReference type="Gene3D" id="3.40.50.2000">
    <property type="entry name" value="Glycogen Phosphorylase B"/>
    <property type="match status" value="2"/>
</dbReference>
<dbReference type="RefSeq" id="WP_027069184.1">
    <property type="nucleotide sequence ID" value="NZ_AUHT01000005.1"/>
</dbReference>
<dbReference type="InterPro" id="IPR055259">
    <property type="entry name" value="YkvP/CgeB_Glyco_trans-like"/>
</dbReference>
<organism evidence="2 3">
    <name type="scientific">Lysobacter defluvii IMMIB APB-9 = DSM 18482</name>
    <dbReference type="NCBI Taxonomy" id="1385515"/>
    <lineage>
        <taxon>Bacteria</taxon>
        <taxon>Pseudomonadati</taxon>
        <taxon>Pseudomonadota</taxon>
        <taxon>Gammaproteobacteria</taxon>
        <taxon>Lysobacterales</taxon>
        <taxon>Lysobacteraceae</taxon>
        <taxon>Novilysobacter</taxon>
    </lineage>
</organism>
<sequence>MRFVLFYHSLVSDWNHGNAHFLRGIVSELLARGHEVEVYEPADGWSREQLLAGQGQAALDEFHARFPGLRSHLYAGDGPDLARALDGADVVLVHEWNDPALVARIGRSAPAGTRVLFHDTHHRAASAPQEMARFDLRDYDGVLAFGEAVRQRYLEHGWAAQAWTWHEAADTRVFRPLEGEPCEGDLVWIGNWGDEERSRELREFLIDPAHRLGLRARIHGVRYPEPALQALREAGIEYRGWLPNHRAPEVFARHRATVHVPRRPYVEALPGIPTIRMFEALACGIPLASAWWPDEEGLFTPGRDYLVAHDGAGMERHLHMLVHDRDAARELAAHGLATIRARHTCAHRVDELMQILRGPLARPTHEPRSVTHA</sequence>
<dbReference type="SUPFAM" id="SSF53756">
    <property type="entry name" value="UDP-Glycosyltransferase/glycogen phosphorylase"/>
    <property type="match status" value="1"/>
</dbReference>
<evidence type="ECO:0000259" key="1">
    <source>
        <dbReference type="Pfam" id="PF13524"/>
    </source>
</evidence>
<dbReference type="STRING" id="1385515.GCA_000423325_00691"/>
<dbReference type="CDD" id="cd03801">
    <property type="entry name" value="GT4_PimA-like"/>
    <property type="match status" value="1"/>
</dbReference>
<comment type="caution">
    <text evidence="2">The sequence shown here is derived from an EMBL/GenBank/DDBJ whole genome shotgun (WGS) entry which is preliminary data.</text>
</comment>
<evidence type="ECO:0000313" key="2">
    <source>
        <dbReference type="EMBL" id="KGO98483.1"/>
    </source>
</evidence>
<name>A0A0A0M683_9GAMM</name>
<dbReference type="AlphaFoldDB" id="A0A0A0M683"/>
<reference evidence="2 3" key="1">
    <citation type="submission" date="2013-08" db="EMBL/GenBank/DDBJ databases">
        <title>Genomic analysis of Lysobacter defluvii.</title>
        <authorList>
            <person name="Wang Q."/>
            <person name="Wang G."/>
        </authorList>
    </citation>
    <scope>NUCLEOTIDE SEQUENCE [LARGE SCALE GENOMIC DNA]</scope>
    <source>
        <strain evidence="2 3">IMMIB APB-9</strain>
    </source>
</reference>
<keyword evidence="3" id="KW-1185">Reference proteome</keyword>
<evidence type="ECO:0000313" key="3">
    <source>
        <dbReference type="Proteomes" id="UP000030003"/>
    </source>
</evidence>
<dbReference type="EMBL" id="AVBH01000076">
    <property type="protein sequence ID" value="KGO98483.1"/>
    <property type="molecule type" value="Genomic_DNA"/>
</dbReference>
<gene>
    <name evidence="2" type="ORF">N791_14650</name>
</gene>